<name>A0A2N2E9M7_9BACT</name>
<dbReference type="GO" id="GO:0019843">
    <property type="term" value="F:rRNA binding"/>
    <property type="evidence" value="ECO:0007669"/>
    <property type="project" value="UniProtKB-UniRule"/>
</dbReference>
<feature type="compositionally biased region" description="Basic and acidic residues" evidence="7">
    <location>
        <begin position="1"/>
        <end position="27"/>
    </location>
</feature>
<dbReference type="EMBL" id="PHAI01000002">
    <property type="protein sequence ID" value="PKM91444.1"/>
    <property type="molecule type" value="Genomic_DNA"/>
</dbReference>
<gene>
    <name evidence="6" type="primary">rpsK</name>
    <name evidence="8" type="ORF">CVU82_02505</name>
</gene>
<comment type="function">
    <text evidence="6">Located on the platform of the 30S subunit, it bridges several disparate RNA helices of the 16S rRNA. Forms part of the Shine-Dalgarno cleft in the 70S ribosome.</text>
</comment>
<organism evidence="8 9">
    <name type="scientific">Candidatus Falkowbacteria bacterium HGW-Falkowbacteria-1</name>
    <dbReference type="NCBI Taxonomy" id="2013768"/>
    <lineage>
        <taxon>Bacteria</taxon>
        <taxon>Candidatus Falkowiibacteriota</taxon>
    </lineage>
</organism>
<evidence type="ECO:0000256" key="3">
    <source>
        <dbReference type="ARBA" id="ARBA00022884"/>
    </source>
</evidence>
<keyword evidence="4 6" id="KW-0689">Ribosomal protein</keyword>
<dbReference type="AlphaFoldDB" id="A0A2N2E9M7"/>
<keyword evidence="5 6" id="KW-0687">Ribonucleoprotein</keyword>
<dbReference type="InterPro" id="IPR019981">
    <property type="entry name" value="Ribosomal_uS11_bac-type"/>
</dbReference>
<proteinExistence type="inferred from homology"/>
<dbReference type="PANTHER" id="PTHR11759">
    <property type="entry name" value="40S RIBOSOMAL PROTEIN S14/30S RIBOSOMAL PROTEIN S11"/>
    <property type="match status" value="1"/>
</dbReference>
<keyword evidence="2 6" id="KW-0699">rRNA-binding</keyword>
<evidence type="ECO:0000313" key="9">
    <source>
        <dbReference type="Proteomes" id="UP000233517"/>
    </source>
</evidence>
<sequence>MSEEKKDNKKEEKIISDEGDVSKKESDQSEDFSVGNLDDDLFADNSSNSDLNKKEESEDLPEEIKQRLEKNKQARNKKKIIKKKKKKENVKIKSGHAYINATYNNTILSLADKNGNIISWASAGMAGFKGAKKATPYAAQIITKIATLKAKEEYGLESVKVFVSGVGTGREGAIRALNANGIEIESIKDITAVPHNGCRPKKPRRV</sequence>
<dbReference type="SUPFAM" id="SSF53137">
    <property type="entry name" value="Translational machinery components"/>
    <property type="match status" value="1"/>
</dbReference>
<evidence type="ECO:0000256" key="6">
    <source>
        <dbReference type="HAMAP-Rule" id="MF_01310"/>
    </source>
</evidence>
<feature type="compositionally biased region" description="Basic and acidic residues" evidence="7">
    <location>
        <begin position="51"/>
        <end position="72"/>
    </location>
</feature>
<dbReference type="InterPro" id="IPR001971">
    <property type="entry name" value="Ribosomal_uS11"/>
</dbReference>
<dbReference type="GO" id="GO:1990904">
    <property type="term" value="C:ribonucleoprotein complex"/>
    <property type="evidence" value="ECO:0007669"/>
    <property type="project" value="UniProtKB-KW"/>
</dbReference>
<dbReference type="InterPro" id="IPR036967">
    <property type="entry name" value="Ribosomal_uS11_sf"/>
</dbReference>
<evidence type="ECO:0000313" key="8">
    <source>
        <dbReference type="EMBL" id="PKM91444.1"/>
    </source>
</evidence>
<dbReference type="GO" id="GO:0005840">
    <property type="term" value="C:ribosome"/>
    <property type="evidence" value="ECO:0007669"/>
    <property type="project" value="UniProtKB-KW"/>
</dbReference>
<comment type="subunit">
    <text evidence="6">Part of the 30S ribosomal subunit. Interacts with proteins S7 and S18. Binds to IF-3.</text>
</comment>
<dbReference type="Proteomes" id="UP000233517">
    <property type="component" value="Unassembled WGS sequence"/>
</dbReference>
<evidence type="ECO:0000256" key="1">
    <source>
        <dbReference type="ARBA" id="ARBA00006194"/>
    </source>
</evidence>
<protein>
    <recommendedName>
        <fullName evidence="6">Small ribosomal subunit protein uS11</fullName>
    </recommendedName>
</protein>
<feature type="region of interest" description="Disordered" evidence="7">
    <location>
        <begin position="1"/>
        <end position="81"/>
    </location>
</feature>
<evidence type="ECO:0000256" key="7">
    <source>
        <dbReference type="SAM" id="MobiDB-lite"/>
    </source>
</evidence>
<dbReference type="HAMAP" id="MF_01310">
    <property type="entry name" value="Ribosomal_uS11"/>
    <property type="match status" value="1"/>
</dbReference>
<dbReference type="NCBIfam" id="TIGR03632">
    <property type="entry name" value="uS11_bact"/>
    <property type="match status" value="1"/>
</dbReference>
<keyword evidence="3 6" id="KW-0694">RNA-binding</keyword>
<dbReference type="Gene3D" id="3.30.420.80">
    <property type="entry name" value="Ribosomal protein S11"/>
    <property type="match status" value="1"/>
</dbReference>
<evidence type="ECO:0000256" key="2">
    <source>
        <dbReference type="ARBA" id="ARBA00022730"/>
    </source>
</evidence>
<dbReference type="GO" id="GO:0006412">
    <property type="term" value="P:translation"/>
    <property type="evidence" value="ECO:0007669"/>
    <property type="project" value="UniProtKB-UniRule"/>
</dbReference>
<accession>A0A2N2E9M7</accession>
<dbReference type="GO" id="GO:0003735">
    <property type="term" value="F:structural constituent of ribosome"/>
    <property type="evidence" value="ECO:0007669"/>
    <property type="project" value="InterPro"/>
</dbReference>
<comment type="caution">
    <text evidence="8">The sequence shown here is derived from an EMBL/GenBank/DDBJ whole genome shotgun (WGS) entry which is preliminary data.</text>
</comment>
<evidence type="ECO:0000256" key="4">
    <source>
        <dbReference type="ARBA" id="ARBA00022980"/>
    </source>
</evidence>
<dbReference type="NCBIfam" id="NF003698">
    <property type="entry name" value="PRK05309.1"/>
    <property type="match status" value="1"/>
</dbReference>
<comment type="similarity">
    <text evidence="1 6">Belongs to the universal ribosomal protein uS11 family.</text>
</comment>
<evidence type="ECO:0000256" key="5">
    <source>
        <dbReference type="ARBA" id="ARBA00023274"/>
    </source>
</evidence>
<dbReference type="Pfam" id="PF00411">
    <property type="entry name" value="Ribosomal_S11"/>
    <property type="match status" value="1"/>
</dbReference>
<reference evidence="8 9" key="1">
    <citation type="journal article" date="2017" name="ISME J.">
        <title>Potential for microbial H2 and metal transformations associated with novel bacteria and archaea in deep terrestrial subsurface sediments.</title>
        <authorList>
            <person name="Hernsdorf A.W."/>
            <person name="Amano Y."/>
            <person name="Miyakawa K."/>
            <person name="Ise K."/>
            <person name="Suzuki Y."/>
            <person name="Anantharaman K."/>
            <person name="Probst A."/>
            <person name="Burstein D."/>
            <person name="Thomas B.C."/>
            <person name="Banfield J.F."/>
        </authorList>
    </citation>
    <scope>NUCLEOTIDE SEQUENCE [LARGE SCALE GENOMIC DNA]</scope>
    <source>
        <strain evidence="8">HGW-Falkowbacteria-1</strain>
    </source>
</reference>